<reference evidence="2" key="1">
    <citation type="submission" date="2020-10" db="EMBL/GenBank/DDBJ databases">
        <authorList>
            <person name="Gilroy R."/>
        </authorList>
    </citation>
    <scope>NUCLEOTIDE SEQUENCE</scope>
    <source>
        <strain evidence="2">10192</strain>
    </source>
</reference>
<comment type="caution">
    <text evidence="2">The sequence shown here is derived from an EMBL/GenBank/DDBJ whole genome shotgun (WGS) entry which is preliminary data.</text>
</comment>
<reference evidence="2" key="2">
    <citation type="journal article" date="2021" name="PeerJ">
        <title>Extensive microbial diversity within the chicken gut microbiome revealed by metagenomics and culture.</title>
        <authorList>
            <person name="Gilroy R."/>
            <person name="Ravi A."/>
            <person name="Getino M."/>
            <person name="Pursley I."/>
            <person name="Horton D.L."/>
            <person name="Alikhan N.F."/>
            <person name="Baker D."/>
            <person name="Gharbi K."/>
            <person name="Hall N."/>
            <person name="Watson M."/>
            <person name="Adriaenssens E.M."/>
            <person name="Foster-Nyarko E."/>
            <person name="Jarju S."/>
            <person name="Secka A."/>
            <person name="Antonio M."/>
            <person name="Oren A."/>
            <person name="Chaudhuri R.R."/>
            <person name="La Ragione R."/>
            <person name="Hildebrand F."/>
            <person name="Pallen M.J."/>
        </authorList>
    </citation>
    <scope>NUCLEOTIDE SEQUENCE</scope>
    <source>
        <strain evidence="2">10192</strain>
    </source>
</reference>
<feature type="transmembrane region" description="Helical" evidence="1">
    <location>
        <begin position="97"/>
        <end position="117"/>
    </location>
</feature>
<gene>
    <name evidence="2" type="ORF">IAC76_08785</name>
</gene>
<name>A0A9D9H1J7_9BACT</name>
<dbReference type="Proteomes" id="UP000823632">
    <property type="component" value="Unassembled WGS sequence"/>
</dbReference>
<keyword evidence="1" id="KW-1133">Transmembrane helix</keyword>
<accession>A0A9D9H1J7</accession>
<keyword evidence="1" id="KW-0812">Transmembrane</keyword>
<evidence type="ECO:0000256" key="1">
    <source>
        <dbReference type="SAM" id="Phobius"/>
    </source>
</evidence>
<evidence type="ECO:0000313" key="3">
    <source>
        <dbReference type="Proteomes" id="UP000823632"/>
    </source>
</evidence>
<keyword evidence="1" id="KW-0472">Membrane</keyword>
<dbReference type="AlphaFoldDB" id="A0A9D9H1J7"/>
<proteinExistence type="predicted"/>
<sequence>MAFNEFIQRTCKKLGENNKPTYVVMAIAAVKGICRPLFTMMDTTESPETKKYTALREGLTEAIAIPAYWACGELAGKMAKRMFSDKGLAKRAEKNMMFIGVCAAALFVIPGVCSAVIKPMMDAIGLKAPDQKHAPKPAENPQLTVITPANNRLTKLTSPYTSMHAFQNRPQSGLRVGGL</sequence>
<dbReference type="EMBL" id="JADIND010000198">
    <property type="protein sequence ID" value="MBO8431468.1"/>
    <property type="molecule type" value="Genomic_DNA"/>
</dbReference>
<evidence type="ECO:0000313" key="2">
    <source>
        <dbReference type="EMBL" id="MBO8431468.1"/>
    </source>
</evidence>
<protein>
    <submittedName>
        <fullName evidence="2">Uncharacterized protein</fullName>
    </submittedName>
</protein>
<organism evidence="2 3">
    <name type="scientific">Candidatus Scatousia excrementipullorum</name>
    <dbReference type="NCBI Taxonomy" id="2840936"/>
    <lineage>
        <taxon>Bacteria</taxon>
        <taxon>Candidatus Scatousia</taxon>
    </lineage>
</organism>